<dbReference type="SMART" id="SM00028">
    <property type="entry name" value="TPR"/>
    <property type="match status" value="8"/>
</dbReference>
<feature type="domain" description="Orc1-like AAA ATPase" evidence="2">
    <location>
        <begin position="59"/>
        <end position="128"/>
    </location>
</feature>
<dbReference type="Gene3D" id="1.25.40.10">
    <property type="entry name" value="Tetratricopeptide repeat domain"/>
    <property type="match status" value="3"/>
</dbReference>
<evidence type="ECO:0000313" key="4">
    <source>
        <dbReference type="Proteomes" id="UP000502641"/>
    </source>
</evidence>
<dbReference type="KEGG" id="sarg:HKX69_21180"/>
<proteinExistence type="predicted"/>
<dbReference type="PRINTS" id="PR00364">
    <property type="entry name" value="DISEASERSIST"/>
</dbReference>
<dbReference type="PANTHER" id="PTHR46082">
    <property type="entry name" value="ATP/GTP-BINDING PROTEIN-RELATED"/>
    <property type="match status" value="1"/>
</dbReference>
<dbReference type="SUPFAM" id="SSF52540">
    <property type="entry name" value="P-loop containing nucleoside triphosphate hydrolases"/>
    <property type="match status" value="1"/>
</dbReference>
<evidence type="ECO:0000313" key="3">
    <source>
        <dbReference type="EMBL" id="QJS11680.1"/>
    </source>
</evidence>
<dbReference type="InterPro" id="IPR027417">
    <property type="entry name" value="P-loop_NTPase"/>
</dbReference>
<dbReference type="RefSeq" id="WP_171155770.1">
    <property type="nucleotide sequence ID" value="NZ_CP053189.1"/>
</dbReference>
<keyword evidence="4" id="KW-1185">Reference proteome</keyword>
<name>A0A6M4PS65_9ACTN</name>
<accession>A0A6M4PS65</accession>
<dbReference type="Pfam" id="PF13191">
    <property type="entry name" value="AAA_16"/>
    <property type="match status" value="1"/>
</dbReference>
<dbReference type="InterPro" id="IPR011990">
    <property type="entry name" value="TPR-like_helical_dom_sf"/>
</dbReference>
<dbReference type="Pfam" id="PF13374">
    <property type="entry name" value="TPR_10"/>
    <property type="match status" value="1"/>
</dbReference>
<dbReference type="Proteomes" id="UP000502641">
    <property type="component" value="Chromosome"/>
</dbReference>
<organism evidence="3 4">
    <name type="scientific">Streptomyces argyrophylli</name>
    <dbReference type="NCBI Taxonomy" id="2726118"/>
    <lineage>
        <taxon>Bacteria</taxon>
        <taxon>Bacillati</taxon>
        <taxon>Actinomycetota</taxon>
        <taxon>Actinomycetes</taxon>
        <taxon>Kitasatosporales</taxon>
        <taxon>Streptomycetaceae</taxon>
        <taxon>Streptomyces</taxon>
    </lineage>
</organism>
<dbReference type="Gene3D" id="3.40.50.300">
    <property type="entry name" value="P-loop containing nucleotide triphosphate hydrolases"/>
    <property type="match status" value="1"/>
</dbReference>
<dbReference type="Pfam" id="PF13424">
    <property type="entry name" value="TPR_12"/>
    <property type="match status" value="5"/>
</dbReference>
<dbReference type="PANTHER" id="PTHR46082:SF6">
    <property type="entry name" value="AAA+ ATPASE DOMAIN-CONTAINING PROTEIN-RELATED"/>
    <property type="match status" value="1"/>
</dbReference>
<evidence type="ECO:0000256" key="1">
    <source>
        <dbReference type="SAM" id="MobiDB-lite"/>
    </source>
</evidence>
<dbReference type="AlphaFoldDB" id="A0A6M4PS65"/>
<protein>
    <submittedName>
        <fullName evidence="3">Tetratricopeptide repeat protein</fullName>
    </submittedName>
</protein>
<dbReference type="EMBL" id="CP053189">
    <property type="protein sequence ID" value="QJS11680.1"/>
    <property type="molecule type" value="Genomic_DNA"/>
</dbReference>
<dbReference type="InterPro" id="IPR019734">
    <property type="entry name" value="TPR_rpt"/>
</dbReference>
<reference evidence="3 4" key="1">
    <citation type="submission" date="2020-05" db="EMBL/GenBank/DDBJ databases">
        <authorList>
            <person name="Li K."/>
        </authorList>
    </citation>
    <scope>NUCLEOTIDE SEQUENCE [LARGE SCALE GENOMIC DNA]</scope>
    <source>
        <strain evidence="4">jing01</strain>
    </source>
</reference>
<dbReference type="InterPro" id="IPR041664">
    <property type="entry name" value="AAA_16"/>
</dbReference>
<dbReference type="SUPFAM" id="SSF48452">
    <property type="entry name" value="TPR-like"/>
    <property type="match status" value="4"/>
</dbReference>
<evidence type="ECO:0000259" key="2">
    <source>
        <dbReference type="Pfam" id="PF13191"/>
    </source>
</evidence>
<dbReference type="GO" id="GO:0043531">
    <property type="term" value="F:ADP binding"/>
    <property type="evidence" value="ECO:0007669"/>
    <property type="project" value="InterPro"/>
</dbReference>
<sequence length="931" mass="100408">MTSAPLDLSGTGQVLNFGINTGVMSSTVTTVVLSAEALRSASDARAEGVVHLDQAPSHRFTGRQHELASIRDMLTAERAGPGVSAVVVHGLGGVGKSTLARQYVHTFRETYDLVWWIDASSPGKIEEALAGIARLLSPVWAGTAQQPELTSWALAWLQCHTSWLLVYDNVEDPALLGPFLGSLGSGHHLITSRLADDWDDLGAVGSALLPLGVLPLGEAADLLWSWVCEVDPSDASRWQTGQLARELDGLPLALDQAGAYVKRTRTTVAAYRLRLGLHVSRTPARRDPRQTVARIWQVTLAAIADDDPSAVDLLYAVAWLDPDECPRDLVTRLAPDEIAADDALGVLHAYSMITFTGRDVAVHRLVQSVLRTDAVTAAQRAHPGESAPGRPRGRHEAEQAVLQMVHPRGVDQAHDAQELARLAGQVCALAATDPKDCYSTPVSALYVNTAVHLEERGQSVRALPLYEAYSAQTERGFGHDHPYALVARCAVGRVYETAGRPQDAVEVLEPTLEQSLRLHGPGHLTTLNLRHGLASAHRSAGRVDRAIDEYETATAASREALGPDHLRTLTLQGDLAGAYESAGRVEQAIALYEDIVQRDADASDRYEDLVPSLRLNGLRLRNNLAGAYESAGRLPEAIALYKEVLAGLEDVCGSDHPDTLSCLGNLGYAYESAGDLGRAREVYQEVLRRREQALGEEHPDTLLSRSNLAYLCLTTGDVPTGLDLCRTTLAQRTGVLGPEHPDTLISLSMLASAHSAAGEPEHAVPLFEQTLRLRRKVLGDAHPDTLRSLMNLATYFNKLGDAARAVPLLETALAEQERLLGAESRDALLSRNNLAAACRAVGDLDRARALFTTVLEQRTRILGPDHLDTVSSRAGLARVYEASGELDRAVPLYESALTRLTELVGADHPVTSLVAGLLTEALRKREQASDA</sequence>
<dbReference type="InterPro" id="IPR053137">
    <property type="entry name" value="NLR-like"/>
</dbReference>
<feature type="region of interest" description="Disordered" evidence="1">
    <location>
        <begin position="376"/>
        <end position="396"/>
    </location>
</feature>
<gene>
    <name evidence="3" type="ORF">HKX69_21180</name>
</gene>